<keyword evidence="2" id="KW-0408">Iron</keyword>
<dbReference type="Pfam" id="PF00067">
    <property type="entry name" value="p450"/>
    <property type="match status" value="1"/>
</dbReference>
<dbReference type="PANTHER" id="PTHR46696">
    <property type="entry name" value="P450, PUTATIVE (EUROFUNG)-RELATED"/>
    <property type="match status" value="1"/>
</dbReference>
<sequence>MTAPAEQYVTTEAQSLTLADIDLNDPVLFESGLSHQAFKILRKEDPISWTPPTDEVKGHWNLVKYEDVLFVSRHPEIFSSEKGITEYEPISEEDALLAAQGNGKMIITMDPPRHVKMRRLVNKGFTPRAVAQWEPKIRETTNILLDRIAKKGESDFVLDVACNIPLAVICQMLGVPEKDWDLMFALTNKVLGSGDPEYQTDVPEDQRGTPEAARITGNMGTMQMFGYYAQALMQRKTARTEDIISLLVDSEVDGEKLTDEDILWFCFLLILAGNETTRNAMSGGLLALCEHPDQKKKLLDDMSLIDSAVEEILRWVSPVTHMARVAKEDTAIRHQPIKAGERVVMWYPSVNRDEDVFPNADVFDITRTPNDHLAFGIGEHFCLGAGFARLELKVLFQELFRRFPDIELAGPAQRLRSTFIGGIKHLPVKFTPEK</sequence>
<keyword evidence="2" id="KW-0503">Monooxygenase</keyword>
<dbReference type="PROSITE" id="PS00086">
    <property type="entry name" value="CYTOCHROME_P450"/>
    <property type="match status" value="1"/>
</dbReference>
<dbReference type="CDD" id="cd11033">
    <property type="entry name" value="CYP142-like"/>
    <property type="match status" value="1"/>
</dbReference>
<dbReference type="PRINTS" id="PR00385">
    <property type="entry name" value="P450"/>
</dbReference>
<keyword evidence="2" id="KW-0479">Metal-binding</keyword>
<name>A0ABY7M9Y9_9CHLR</name>
<protein>
    <submittedName>
        <fullName evidence="3">Cytochrome P450</fullName>
    </submittedName>
</protein>
<dbReference type="Proteomes" id="UP001212803">
    <property type="component" value="Chromosome"/>
</dbReference>
<keyword evidence="4" id="KW-1185">Reference proteome</keyword>
<dbReference type="PANTHER" id="PTHR46696:SF4">
    <property type="entry name" value="BIOTIN BIOSYNTHESIS CYTOCHROME P450"/>
    <property type="match status" value="1"/>
</dbReference>
<evidence type="ECO:0000313" key="4">
    <source>
        <dbReference type="Proteomes" id="UP001212803"/>
    </source>
</evidence>
<dbReference type="PRINTS" id="PR00359">
    <property type="entry name" value="BP450"/>
</dbReference>
<dbReference type="InterPro" id="IPR017972">
    <property type="entry name" value="Cyt_P450_CS"/>
</dbReference>
<comment type="similarity">
    <text evidence="1 2">Belongs to the cytochrome P450 family.</text>
</comment>
<dbReference type="Gene3D" id="1.10.630.10">
    <property type="entry name" value="Cytochrome P450"/>
    <property type="match status" value="1"/>
</dbReference>
<dbReference type="InterPro" id="IPR036396">
    <property type="entry name" value="Cyt_P450_sf"/>
</dbReference>
<dbReference type="EMBL" id="CP115149">
    <property type="protein sequence ID" value="WBL36874.1"/>
    <property type="molecule type" value="Genomic_DNA"/>
</dbReference>
<reference evidence="3 4" key="1">
    <citation type="journal article" date="2023" name="ISME J.">
        <title>Thermophilic Dehalococcoidia with unusual traits shed light on an unexpected past.</title>
        <authorList>
            <person name="Palmer M."/>
            <person name="Covington J.K."/>
            <person name="Zhou E.M."/>
            <person name="Thomas S.C."/>
            <person name="Habib N."/>
            <person name="Seymour C.O."/>
            <person name="Lai D."/>
            <person name="Johnston J."/>
            <person name="Hashimi A."/>
            <person name="Jiao J.Y."/>
            <person name="Muok A.R."/>
            <person name="Liu L."/>
            <person name="Xian W.D."/>
            <person name="Zhi X.Y."/>
            <person name="Li M.M."/>
            <person name="Silva L.P."/>
            <person name="Bowen B.P."/>
            <person name="Louie K."/>
            <person name="Briegel A."/>
            <person name="Pett-Ridge J."/>
            <person name="Weber P.K."/>
            <person name="Tocheva E.I."/>
            <person name="Woyke T."/>
            <person name="Northen T.R."/>
            <person name="Mayali X."/>
            <person name="Li W.J."/>
            <person name="Hedlund B.P."/>
        </authorList>
    </citation>
    <scope>NUCLEOTIDE SEQUENCE [LARGE SCALE GENOMIC DNA]</scope>
    <source>
        <strain evidence="3 4">YIM 72310</strain>
    </source>
</reference>
<accession>A0ABY7M9Y9</accession>
<dbReference type="InterPro" id="IPR002397">
    <property type="entry name" value="Cyt_P450_B"/>
</dbReference>
<dbReference type="RefSeq" id="WP_270057391.1">
    <property type="nucleotide sequence ID" value="NZ_CP115149.1"/>
</dbReference>
<keyword evidence="2" id="KW-0560">Oxidoreductase</keyword>
<evidence type="ECO:0000256" key="2">
    <source>
        <dbReference type="RuleBase" id="RU000461"/>
    </source>
</evidence>
<keyword evidence="2" id="KW-0349">Heme</keyword>
<dbReference type="InterPro" id="IPR001128">
    <property type="entry name" value="Cyt_P450"/>
</dbReference>
<evidence type="ECO:0000313" key="3">
    <source>
        <dbReference type="EMBL" id="WBL36874.1"/>
    </source>
</evidence>
<organism evidence="3 4">
    <name type="scientific">Tepidiforma flava</name>
    <dbReference type="NCBI Taxonomy" id="3004094"/>
    <lineage>
        <taxon>Bacteria</taxon>
        <taxon>Bacillati</taxon>
        <taxon>Chloroflexota</taxon>
        <taxon>Tepidiformia</taxon>
        <taxon>Tepidiformales</taxon>
        <taxon>Tepidiformaceae</taxon>
        <taxon>Tepidiforma</taxon>
    </lineage>
</organism>
<proteinExistence type="inferred from homology"/>
<dbReference type="SUPFAM" id="SSF48264">
    <property type="entry name" value="Cytochrome P450"/>
    <property type="match status" value="1"/>
</dbReference>
<gene>
    <name evidence="3" type="ORF">O0235_04755</name>
</gene>
<evidence type="ECO:0000256" key="1">
    <source>
        <dbReference type="ARBA" id="ARBA00010617"/>
    </source>
</evidence>